<dbReference type="GO" id="GO:0032451">
    <property type="term" value="F:demethylase activity"/>
    <property type="evidence" value="ECO:0007669"/>
    <property type="project" value="TreeGrafter"/>
</dbReference>
<dbReference type="InterPro" id="IPR037151">
    <property type="entry name" value="AlkB-like_sf"/>
</dbReference>
<dbReference type="Pfam" id="PF13532">
    <property type="entry name" value="2OG-FeII_Oxy_2"/>
    <property type="match status" value="1"/>
</dbReference>
<dbReference type="SUPFAM" id="SSF51197">
    <property type="entry name" value="Clavaminate synthase-like"/>
    <property type="match status" value="1"/>
</dbReference>
<dbReference type="Proteomes" id="UP000006671">
    <property type="component" value="Unassembled WGS sequence"/>
</dbReference>
<sequence length="259" mass="29988">MKRTLNDFLQTSDKKKQSTLKKIKSNSEVSGAPVKQISSYKTDSEIGGLYIIENIIDVAEERKLVKFIDSQKWNDEISRRTQHYGVSYNYGARGVKEALKVPPVPSEFSDLLEEIKNKEGLDSIRNLMEGIDFKQVIINEYKGAKQGISKHVDHCQDFGPLILILSLGDECVMKFHKLEQVKEEDLKKKKVKRTEVSPSECYDRRMPRRSLIILSGDARYQYQHEIPKTMVFKIDGKQFLKRSESYRRVSITYRSLTTD</sequence>
<proteinExistence type="predicted"/>
<keyword evidence="3" id="KW-1185">Reference proteome</keyword>
<dbReference type="GO" id="GO:0016491">
    <property type="term" value="F:oxidoreductase activity"/>
    <property type="evidence" value="ECO:0007669"/>
    <property type="project" value="TreeGrafter"/>
</dbReference>
<dbReference type="InterPro" id="IPR032857">
    <property type="entry name" value="ALKBH4"/>
</dbReference>
<dbReference type="KEGG" id="ngr:NAEGRDRAFT_58773"/>
<dbReference type="InParanoid" id="D2VNR1"/>
<dbReference type="OMA" id="PYKEFPE"/>
<dbReference type="EMBL" id="GG738885">
    <property type="protein sequence ID" value="EFC41455.1"/>
    <property type="molecule type" value="Genomic_DNA"/>
</dbReference>
<gene>
    <name evidence="2" type="ORF">NAEGRDRAFT_58773</name>
</gene>
<name>D2VNR1_NAEGR</name>
<reference evidence="2 3" key="1">
    <citation type="journal article" date="2010" name="Cell">
        <title>The genome of Naegleria gruberi illuminates early eukaryotic versatility.</title>
        <authorList>
            <person name="Fritz-Laylin L.K."/>
            <person name="Prochnik S.E."/>
            <person name="Ginger M.L."/>
            <person name="Dacks J.B."/>
            <person name="Carpenter M.L."/>
            <person name="Field M.C."/>
            <person name="Kuo A."/>
            <person name="Paredez A."/>
            <person name="Chapman J."/>
            <person name="Pham J."/>
            <person name="Shu S."/>
            <person name="Neupane R."/>
            <person name="Cipriano M."/>
            <person name="Mancuso J."/>
            <person name="Tu H."/>
            <person name="Salamov A."/>
            <person name="Lindquist E."/>
            <person name="Shapiro H."/>
            <person name="Lucas S."/>
            <person name="Grigoriev I.V."/>
            <person name="Cande W.Z."/>
            <person name="Fulton C."/>
            <person name="Rokhsar D.S."/>
            <person name="Dawson S.C."/>
        </authorList>
    </citation>
    <scope>NUCLEOTIDE SEQUENCE [LARGE SCALE GENOMIC DNA]</scope>
    <source>
        <strain evidence="2 3">NEG-M</strain>
    </source>
</reference>
<dbReference type="VEuPathDB" id="AmoebaDB:NAEGRDRAFT_58773"/>
<feature type="domain" description="Alpha-ketoglutarate-dependent dioxygenase AlkB-like" evidence="1">
    <location>
        <begin position="84"/>
        <end position="254"/>
    </location>
</feature>
<evidence type="ECO:0000259" key="1">
    <source>
        <dbReference type="Pfam" id="PF13532"/>
    </source>
</evidence>
<dbReference type="FunCoup" id="D2VNR1">
    <property type="interactions" value="11"/>
</dbReference>
<dbReference type="AlphaFoldDB" id="D2VNR1"/>
<dbReference type="OrthoDB" id="271595at2759"/>
<dbReference type="Gene3D" id="2.60.120.590">
    <property type="entry name" value="Alpha-ketoglutarate-dependent dioxygenase AlkB-like"/>
    <property type="match status" value="1"/>
</dbReference>
<evidence type="ECO:0000313" key="3">
    <source>
        <dbReference type="Proteomes" id="UP000006671"/>
    </source>
</evidence>
<dbReference type="eggNOG" id="KOG4176">
    <property type="taxonomic scope" value="Eukaryota"/>
</dbReference>
<dbReference type="GO" id="GO:0070988">
    <property type="term" value="P:demethylation"/>
    <property type="evidence" value="ECO:0007669"/>
    <property type="project" value="InterPro"/>
</dbReference>
<organism evidence="3">
    <name type="scientific">Naegleria gruberi</name>
    <name type="common">Amoeba</name>
    <dbReference type="NCBI Taxonomy" id="5762"/>
    <lineage>
        <taxon>Eukaryota</taxon>
        <taxon>Discoba</taxon>
        <taxon>Heterolobosea</taxon>
        <taxon>Tetramitia</taxon>
        <taxon>Eutetramitia</taxon>
        <taxon>Vahlkampfiidae</taxon>
        <taxon>Naegleria</taxon>
    </lineage>
</organism>
<protein>
    <recommendedName>
        <fullName evidence="1">Alpha-ketoglutarate-dependent dioxygenase AlkB-like domain-containing protein</fullName>
    </recommendedName>
</protein>
<dbReference type="RefSeq" id="XP_002674199.1">
    <property type="nucleotide sequence ID" value="XM_002674153.1"/>
</dbReference>
<dbReference type="PANTHER" id="PTHR12463:SF1">
    <property type="entry name" value="2-OXOGLUTARATE AND FE-DEPENDENT OXYGENASE FAMILY PROTEIN"/>
    <property type="match status" value="1"/>
</dbReference>
<accession>D2VNR1</accession>
<evidence type="ECO:0000313" key="2">
    <source>
        <dbReference type="EMBL" id="EFC41455.1"/>
    </source>
</evidence>
<dbReference type="PANTHER" id="PTHR12463">
    <property type="entry name" value="OXYGENASE-RELATED"/>
    <property type="match status" value="1"/>
</dbReference>
<dbReference type="InterPro" id="IPR027450">
    <property type="entry name" value="AlkB-like"/>
</dbReference>
<dbReference type="GeneID" id="8850762"/>